<dbReference type="InterPro" id="IPR024520">
    <property type="entry name" value="DUF3558"/>
</dbReference>
<dbReference type="Proteomes" id="UP000658613">
    <property type="component" value="Unassembled WGS sequence"/>
</dbReference>
<reference evidence="3" key="1">
    <citation type="submission" date="2020-11" db="EMBL/GenBank/DDBJ databases">
        <title>Sequencing the genomes of 1000 actinobacteria strains.</title>
        <authorList>
            <person name="Klenk H.-P."/>
        </authorList>
    </citation>
    <scope>NUCLEOTIDE SEQUENCE</scope>
    <source>
        <strain evidence="3">DSM 45632</strain>
    </source>
</reference>
<feature type="compositionally biased region" description="Low complexity" evidence="1">
    <location>
        <begin position="53"/>
        <end position="66"/>
    </location>
</feature>
<dbReference type="EMBL" id="JADOUE010000001">
    <property type="protein sequence ID" value="MBG6122022.1"/>
    <property type="molecule type" value="Genomic_DNA"/>
</dbReference>
<sequence length="233" mass="24878">MSTRASATTGTRAHRYRAVLLASLSVVACATSSCTEGGTGIPGDDYPPGDTRSNSSAANTNSGADAVSDTDAVSENHSEDRPAFHFQSGDLELGDFDYEEIKDNLFDPCTEISAEEFAAVGLEADQKSTFITNVGGIACGIDDNHPNYVLNLFTIPRSMENIQEWNTSAEPYTTQIPNSFRYRGHTPGEETCIVAVDTERGHVGIGATAIRGGARFDKLCETAGHLLEGLYTL</sequence>
<feature type="signal peptide" evidence="2">
    <location>
        <begin position="1"/>
        <end position="28"/>
    </location>
</feature>
<gene>
    <name evidence="3" type="ORF">IW254_000991</name>
</gene>
<accession>A0A931GSG0</accession>
<dbReference type="RefSeq" id="WP_196824485.1">
    <property type="nucleotide sequence ID" value="NZ_CP046980.1"/>
</dbReference>
<keyword evidence="4" id="KW-1185">Reference proteome</keyword>
<organism evidence="3 4">
    <name type="scientific">Corynebacterium aquatimens</name>
    <dbReference type="NCBI Taxonomy" id="1190508"/>
    <lineage>
        <taxon>Bacteria</taxon>
        <taxon>Bacillati</taxon>
        <taxon>Actinomycetota</taxon>
        <taxon>Actinomycetes</taxon>
        <taxon>Mycobacteriales</taxon>
        <taxon>Corynebacteriaceae</taxon>
        <taxon>Corynebacterium</taxon>
    </lineage>
</organism>
<evidence type="ECO:0000313" key="3">
    <source>
        <dbReference type="EMBL" id="MBG6122022.1"/>
    </source>
</evidence>
<dbReference type="PROSITE" id="PS51257">
    <property type="entry name" value="PROKAR_LIPOPROTEIN"/>
    <property type="match status" value="1"/>
</dbReference>
<evidence type="ECO:0008006" key="5">
    <source>
        <dbReference type="Google" id="ProtNLM"/>
    </source>
</evidence>
<protein>
    <recommendedName>
        <fullName evidence="5">DUF3558 domain-containing protein</fullName>
    </recommendedName>
</protein>
<evidence type="ECO:0000256" key="1">
    <source>
        <dbReference type="SAM" id="MobiDB-lite"/>
    </source>
</evidence>
<name>A0A931GSG0_9CORY</name>
<evidence type="ECO:0000256" key="2">
    <source>
        <dbReference type="SAM" id="SignalP"/>
    </source>
</evidence>
<dbReference type="Pfam" id="PF12079">
    <property type="entry name" value="DUF3558"/>
    <property type="match status" value="1"/>
</dbReference>
<feature type="compositionally biased region" description="Basic and acidic residues" evidence="1">
    <location>
        <begin position="74"/>
        <end position="83"/>
    </location>
</feature>
<evidence type="ECO:0000313" key="4">
    <source>
        <dbReference type="Proteomes" id="UP000658613"/>
    </source>
</evidence>
<feature type="region of interest" description="Disordered" evidence="1">
    <location>
        <begin position="33"/>
        <end position="86"/>
    </location>
</feature>
<dbReference type="AlphaFoldDB" id="A0A931GSG0"/>
<keyword evidence="2" id="KW-0732">Signal</keyword>
<feature type="chain" id="PRO_5039343204" description="DUF3558 domain-containing protein" evidence="2">
    <location>
        <begin position="29"/>
        <end position="233"/>
    </location>
</feature>
<comment type="caution">
    <text evidence="3">The sequence shown here is derived from an EMBL/GenBank/DDBJ whole genome shotgun (WGS) entry which is preliminary data.</text>
</comment>
<proteinExistence type="predicted"/>